<evidence type="ECO:0000313" key="3">
    <source>
        <dbReference type="Proteomes" id="UP000218332"/>
    </source>
</evidence>
<accession>A0A2A2HZK8</accession>
<evidence type="ECO:0000313" key="2">
    <source>
        <dbReference type="EMBL" id="PAV24466.1"/>
    </source>
</evidence>
<feature type="compositionally biased region" description="Gly residues" evidence="1">
    <location>
        <begin position="1"/>
        <end position="11"/>
    </location>
</feature>
<name>A0A2A2HZK8_9GAMM</name>
<organism evidence="2 3">
    <name type="scientific">Tamilnaduibacter salinus</name>
    <dbReference type="NCBI Taxonomy" id="1484056"/>
    <lineage>
        <taxon>Bacteria</taxon>
        <taxon>Pseudomonadati</taxon>
        <taxon>Pseudomonadota</taxon>
        <taxon>Gammaproteobacteria</taxon>
        <taxon>Pseudomonadales</taxon>
        <taxon>Marinobacteraceae</taxon>
        <taxon>Tamilnaduibacter</taxon>
    </lineage>
</organism>
<reference evidence="2 3" key="1">
    <citation type="submission" date="2017-07" db="EMBL/GenBank/DDBJ databases">
        <title>Tamlnaduibacter salinus (Mi-7) genome sequencing.</title>
        <authorList>
            <person name="Verma A."/>
            <person name="Krishnamurthi S."/>
        </authorList>
    </citation>
    <scope>NUCLEOTIDE SEQUENCE [LARGE SCALE GENOMIC DNA]</scope>
    <source>
        <strain evidence="2 3">Mi-7</strain>
    </source>
</reference>
<evidence type="ECO:0000256" key="1">
    <source>
        <dbReference type="SAM" id="MobiDB-lite"/>
    </source>
</evidence>
<dbReference type="EMBL" id="NMPM01000168">
    <property type="protein sequence ID" value="PAV24466.1"/>
    <property type="molecule type" value="Genomic_DNA"/>
</dbReference>
<comment type="caution">
    <text evidence="2">The sequence shown here is derived from an EMBL/GenBank/DDBJ whole genome shotgun (WGS) entry which is preliminary data.</text>
</comment>
<protein>
    <submittedName>
        <fullName evidence="2">Uncharacterized protein</fullName>
    </submittedName>
</protein>
<sequence length="77" mass="8097">MSEGAAQGGDNGDCDTSFVPSTGSVATDDIASWENALDCLLPNAEREIQVNNNTVIVSVDWDQIDTTLGPVAIQTEI</sequence>
<proteinExistence type="predicted"/>
<dbReference type="Proteomes" id="UP000218332">
    <property type="component" value="Unassembled WGS sequence"/>
</dbReference>
<dbReference type="AlphaFoldDB" id="A0A2A2HZK8"/>
<keyword evidence="3" id="KW-1185">Reference proteome</keyword>
<feature type="region of interest" description="Disordered" evidence="1">
    <location>
        <begin position="1"/>
        <end position="23"/>
    </location>
</feature>
<gene>
    <name evidence="2" type="ORF">CF392_16120</name>
</gene>